<dbReference type="EMBL" id="RKST01000001">
    <property type="protein sequence ID" value="RUM99893.1"/>
    <property type="molecule type" value="Genomic_DNA"/>
</dbReference>
<proteinExistence type="predicted"/>
<accession>A0A432VCQ1</accession>
<evidence type="ECO:0000313" key="2">
    <source>
        <dbReference type="Proteomes" id="UP000281647"/>
    </source>
</evidence>
<dbReference type="AlphaFoldDB" id="A0A432VCQ1"/>
<reference evidence="1 2" key="1">
    <citation type="submission" date="2018-11" db="EMBL/GenBank/DDBJ databases">
        <title>Pseudaminobacter arsenicus sp. nov., an arsenic-resistant bacterium isolated from arsenic-rich aquifers.</title>
        <authorList>
            <person name="Mu Y."/>
        </authorList>
    </citation>
    <scope>NUCLEOTIDE SEQUENCE [LARGE SCALE GENOMIC DNA]</scope>
    <source>
        <strain evidence="1 2">CB3</strain>
    </source>
</reference>
<dbReference type="Proteomes" id="UP000281647">
    <property type="component" value="Unassembled WGS sequence"/>
</dbReference>
<organism evidence="1 2">
    <name type="scientific">Borborobacter arsenicus</name>
    <dbReference type="NCBI Taxonomy" id="1851146"/>
    <lineage>
        <taxon>Bacteria</taxon>
        <taxon>Pseudomonadati</taxon>
        <taxon>Pseudomonadota</taxon>
        <taxon>Alphaproteobacteria</taxon>
        <taxon>Hyphomicrobiales</taxon>
        <taxon>Phyllobacteriaceae</taxon>
        <taxon>Borborobacter</taxon>
    </lineage>
</organism>
<dbReference type="OrthoDB" id="7193207at2"/>
<comment type="caution">
    <text evidence="1">The sequence shown here is derived from an EMBL/GenBank/DDBJ whole genome shotgun (WGS) entry which is preliminary data.</text>
</comment>
<evidence type="ECO:0000313" key="1">
    <source>
        <dbReference type="EMBL" id="RUM99893.1"/>
    </source>
</evidence>
<sequence length="59" mass="6850">MWGRARRSAAQHARRRNEHHWAVVDDLPEPLPVIQAELEVIETYFGDLLNELLSFRPAA</sequence>
<gene>
    <name evidence="1" type="ORF">EET67_00725</name>
</gene>
<keyword evidence="2" id="KW-1185">Reference proteome</keyword>
<protein>
    <submittedName>
        <fullName evidence="1">Uncharacterized protein</fullName>
    </submittedName>
</protein>
<name>A0A432VCQ1_9HYPH</name>